<evidence type="ECO:0000256" key="7">
    <source>
        <dbReference type="ARBA" id="ARBA00022679"/>
    </source>
</evidence>
<dbReference type="FunFam" id="3.40.50.10490:FF:000022">
    <property type="entry name" value="Glutamine--fructose-6-phosphate aminotransferase [isomerizing]"/>
    <property type="match status" value="1"/>
</dbReference>
<dbReference type="FunFam" id="3.40.50.10490:FF:000001">
    <property type="entry name" value="Glutamine--fructose-6-phosphate aminotransferase [isomerizing]"/>
    <property type="match status" value="1"/>
</dbReference>
<keyword evidence="7 10" id="KW-0808">Transferase</keyword>
<evidence type="ECO:0000256" key="2">
    <source>
        <dbReference type="ARBA" id="ARBA00004496"/>
    </source>
</evidence>
<dbReference type="PROSITE" id="PS51278">
    <property type="entry name" value="GATASE_TYPE_2"/>
    <property type="match status" value="1"/>
</dbReference>
<proteinExistence type="inferred from homology"/>
<dbReference type="InterPro" id="IPR029055">
    <property type="entry name" value="Ntn_hydrolases_N"/>
</dbReference>
<evidence type="ECO:0000256" key="5">
    <source>
        <dbReference type="ARBA" id="ARBA00022490"/>
    </source>
</evidence>
<dbReference type="InterPro" id="IPR035490">
    <property type="entry name" value="GlmS/FrlB_SIS"/>
</dbReference>
<evidence type="ECO:0000256" key="10">
    <source>
        <dbReference type="HAMAP-Rule" id="MF_00164"/>
    </source>
</evidence>
<dbReference type="CDD" id="cd00714">
    <property type="entry name" value="GFAT"/>
    <property type="match status" value="1"/>
</dbReference>
<dbReference type="GO" id="GO:0005829">
    <property type="term" value="C:cytosol"/>
    <property type="evidence" value="ECO:0007669"/>
    <property type="project" value="TreeGrafter"/>
</dbReference>
<dbReference type="NCBIfam" id="NF001484">
    <property type="entry name" value="PRK00331.1"/>
    <property type="match status" value="1"/>
</dbReference>
<dbReference type="AlphaFoldDB" id="A0A328UB66"/>
<dbReference type="PROSITE" id="PS51464">
    <property type="entry name" value="SIS"/>
    <property type="match status" value="2"/>
</dbReference>
<dbReference type="PANTHER" id="PTHR10937:SF0">
    <property type="entry name" value="GLUTAMINE--FRUCTOSE-6-PHOSPHATE TRANSAMINASE (ISOMERIZING)"/>
    <property type="match status" value="1"/>
</dbReference>
<dbReference type="GO" id="GO:0006047">
    <property type="term" value="P:UDP-N-acetylglucosamine metabolic process"/>
    <property type="evidence" value="ECO:0007669"/>
    <property type="project" value="TreeGrafter"/>
</dbReference>
<dbReference type="EMBL" id="QLYR01000008">
    <property type="protein sequence ID" value="RAQ25531.1"/>
    <property type="molecule type" value="Genomic_DNA"/>
</dbReference>
<feature type="initiator methionine" description="Removed" evidence="10">
    <location>
        <position position="1"/>
    </location>
</feature>
<dbReference type="NCBIfam" id="TIGR01135">
    <property type="entry name" value="glmS"/>
    <property type="match status" value="1"/>
</dbReference>
<dbReference type="Pfam" id="PF13522">
    <property type="entry name" value="GATase_6"/>
    <property type="match status" value="1"/>
</dbReference>
<evidence type="ECO:0000259" key="11">
    <source>
        <dbReference type="PROSITE" id="PS51278"/>
    </source>
</evidence>
<feature type="active site" description="Nucleophile; for GATase activity" evidence="10">
    <location>
        <position position="2"/>
    </location>
</feature>
<dbReference type="Gene3D" id="3.40.50.10490">
    <property type="entry name" value="Glucose-6-phosphate isomerase like protein, domain 1"/>
    <property type="match status" value="2"/>
</dbReference>
<comment type="subunit">
    <text evidence="10">Homodimer.</text>
</comment>
<dbReference type="SUPFAM" id="SSF53697">
    <property type="entry name" value="SIS domain"/>
    <property type="match status" value="1"/>
</dbReference>
<feature type="active site" description="For Fru-6P isomerization activity" evidence="10">
    <location>
        <position position="603"/>
    </location>
</feature>
<dbReference type="Gene3D" id="3.60.20.10">
    <property type="entry name" value="Glutamine Phosphoribosylpyrophosphate, subunit 1, domain 1"/>
    <property type="match status" value="1"/>
</dbReference>
<dbReference type="RefSeq" id="WP_112333222.1">
    <property type="nucleotide sequence ID" value="NZ_JBKYJQ010000006.1"/>
</dbReference>
<name>A0A328UB66_9FIRM</name>
<dbReference type="GO" id="GO:0006487">
    <property type="term" value="P:protein N-linked glycosylation"/>
    <property type="evidence" value="ECO:0007669"/>
    <property type="project" value="TreeGrafter"/>
</dbReference>
<comment type="function">
    <text evidence="10">Catalyzes the first step in hexosamine metabolism, converting fructose-6P into glucosamine-6P using glutamine as a nitrogen source.</text>
</comment>
<evidence type="ECO:0000313" key="13">
    <source>
        <dbReference type="EMBL" id="RAQ25531.1"/>
    </source>
</evidence>
<dbReference type="InterPro" id="IPR035466">
    <property type="entry name" value="GlmS/AgaS_SIS"/>
</dbReference>
<dbReference type="InterPro" id="IPR001347">
    <property type="entry name" value="SIS_dom"/>
</dbReference>
<evidence type="ECO:0000256" key="4">
    <source>
        <dbReference type="ARBA" id="ARBA00016090"/>
    </source>
</evidence>
<evidence type="ECO:0000313" key="14">
    <source>
        <dbReference type="Proteomes" id="UP000249377"/>
    </source>
</evidence>
<gene>
    <name evidence="10 13" type="primary">glmS</name>
    <name evidence="13" type="ORF">DPQ25_10970</name>
</gene>
<dbReference type="GO" id="GO:0097367">
    <property type="term" value="F:carbohydrate derivative binding"/>
    <property type="evidence" value="ECO:0007669"/>
    <property type="project" value="InterPro"/>
</dbReference>
<dbReference type="Pfam" id="PF01380">
    <property type="entry name" value="SIS"/>
    <property type="match status" value="2"/>
</dbReference>
<dbReference type="GO" id="GO:0006002">
    <property type="term" value="P:fructose 6-phosphate metabolic process"/>
    <property type="evidence" value="ECO:0007669"/>
    <property type="project" value="TreeGrafter"/>
</dbReference>
<keyword evidence="9" id="KW-0315">Glutamine amidotransferase</keyword>
<organism evidence="13 14">
    <name type="scientific">Hydrogeniiclostridium mannosilyticum</name>
    <dbReference type="NCBI Taxonomy" id="2764322"/>
    <lineage>
        <taxon>Bacteria</taxon>
        <taxon>Bacillati</taxon>
        <taxon>Bacillota</taxon>
        <taxon>Clostridia</taxon>
        <taxon>Eubacteriales</taxon>
        <taxon>Acutalibacteraceae</taxon>
        <taxon>Hydrogeniiclostridium</taxon>
    </lineage>
</organism>
<comment type="subcellular location">
    <subcellularLocation>
        <location evidence="2 10">Cytoplasm</location>
    </subcellularLocation>
</comment>
<dbReference type="FunFam" id="3.60.20.10:FF:000006">
    <property type="entry name" value="Glutamine--fructose-6-phosphate aminotransferase [isomerizing]"/>
    <property type="match status" value="1"/>
</dbReference>
<dbReference type="InterPro" id="IPR005855">
    <property type="entry name" value="GFAT"/>
</dbReference>
<dbReference type="PANTHER" id="PTHR10937">
    <property type="entry name" value="GLUCOSAMINE--FRUCTOSE-6-PHOSPHATE AMINOTRANSFERASE, ISOMERIZING"/>
    <property type="match status" value="1"/>
</dbReference>
<sequence>MCGIVGYVGDGQAAPVLLQGLEKLEYRGYDSAGVAVYDGTSLQVVKAKGRLKILNDMIDGGKSLPGNIGIGHTRWATHGAPSDVNSHPQVSGSGKFAVVHNGIIENYLSLRESLHRHGKAFVSETDTEVVAQLLDYYYQGNILEAMVKVLQKVEGSYALGVICAERPDEIIAVRKDSPLIVGLGEHENFIASDVPAILSKTRSIYRLNDNEIAVLKRDSVQVYNLDLEPVSKEKVHIDWDISAAEKGGYEHFMAKEIMEQPKAVRDTISPRLKDGRIVLDDITLTKEEIERFSKISIVACGSAYHVGVVAKYIFEKLARIPVEVDVASEFRYREPVVNEQTLVLVISQSGETADTLAALREAKRLGARTLSIVNVVGSSIANDSDDVIYTWAGPEIAVATTKAYSTQLAVVYLLAVYFAEKLGTISQEVYASYIEELKLLPEKIEKILENKEDIQYLASKFFNVKDVFFIGRNLDYAMSLEGSLKLKEISYIHSEAYAAGELKHGTISLIEDGTLVIALATQTKLFEKMMSNVKEVKARGAMVLGLTSEDNRMIEKETDYALYVPSADEMLLPSLAVVPLQLFSYYVSSMKGCDIDKPRNLAKSVTVE</sequence>
<evidence type="ECO:0000256" key="6">
    <source>
        <dbReference type="ARBA" id="ARBA00022576"/>
    </source>
</evidence>
<dbReference type="CDD" id="cd05008">
    <property type="entry name" value="SIS_GlmS_GlmD_1"/>
    <property type="match status" value="1"/>
</dbReference>
<dbReference type="HAMAP" id="MF_00164">
    <property type="entry name" value="GlmS"/>
    <property type="match status" value="1"/>
</dbReference>
<keyword evidence="5 10" id="KW-0963">Cytoplasm</keyword>
<reference evidence="13 14" key="1">
    <citation type="submission" date="2018-06" db="EMBL/GenBank/DDBJ databases">
        <title>Noncontiguous genome sequence of Ruminococcaceae bacterium ASD2818.</title>
        <authorList>
            <person name="Chaplin A.V."/>
            <person name="Sokolova S.R."/>
            <person name="Kochetkova T.O."/>
            <person name="Goltsov A.Y."/>
            <person name="Trofimov D.Y."/>
            <person name="Efimov B.A."/>
        </authorList>
    </citation>
    <scope>NUCLEOTIDE SEQUENCE [LARGE SCALE GENOMIC DNA]</scope>
    <source>
        <strain evidence="13 14">ASD2818</strain>
    </source>
</reference>
<dbReference type="CDD" id="cd05009">
    <property type="entry name" value="SIS_GlmS_GlmD_2"/>
    <property type="match status" value="1"/>
</dbReference>
<dbReference type="InterPro" id="IPR047084">
    <property type="entry name" value="GFAT_N"/>
</dbReference>
<feature type="domain" description="Glutamine amidotransferase type-2" evidence="11">
    <location>
        <begin position="2"/>
        <end position="218"/>
    </location>
</feature>
<evidence type="ECO:0000256" key="8">
    <source>
        <dbReference type="ARBA" id="ARBA00022737"/>
    </source>
</evidence>
<dbReference type="GO" id="GO:0004360">
    <property type="term" value="F:glutamine-fructose-6-phosphate transaminase (isomerizing) activity"/>
    <property type="evidence" value="ECO:0007669"/>
    <property type="project" value="UniProtKB-UniRule"/>
</dbReference>
<keyword evidence="6 10" id="KW-0032">Aminotransferase</keyword>
<comment type="catalytic activity">
    <reaction evidence="1 10">
        <text>D-fructose 6-phosphate + L-glutamine = D-glucosamine 6-phosphate + L-glutamate</text>
        <dbReference type="Rhea" id="RHEA:13237"/>
        <dbReference type="ChEBI" id="CHEBI:29985"/>
        <dbReference type="ChEBI" id="CHEBI:58359"/>
        <dbReference type="ChEBI" id="CHEBI:58725"/>
        <dbReference type="ChEBI" id="CHEBI:61527"/>
        <dbReference type="EC" id="2.6.1.16"/>
    </reaction>
</comment>
<evidence type="ECO:0000256" key="3">
    <source>
        <dbReference type="ARBA" id="ARBA00012916"/>
    </source>
</evidence>
<feature type="domain" description="SIS" evidence="12">
    <location>
        <begin position="285"/>
        <end position="424"/>
    </location>
</feature>
<keyword evidence="8" id="KW-0677">Repeat</keyword>
<dbReference type="EC" id="2.6.1.16" evidence="3 10"/>
<evidence type="ECO:0000256" key="1">
    <source>
        <dbReference type="ARBA" id="ARBA00001031"/>
    </source>
</evidence>
<feature type="domain" description="SIS" evidence="12">
    <location>
        <begin position="457"/>
        <end position="598"/>
    </location>
</feature>
<keyword evidence="14" id="KW-1185">Reference proteome</keyword>
<dbReference type="Proteomes" id="UP000249377">
    <property type="component" value="Unassembled WGS sequence"/>
</dbReference>
<dbReference type="InterPro" id="IPR046348">
    <property type="entry name" value="SIS_dom_sf"/>
</dbReference>
<dbReference type="InterPro" id="IPR017932">
    <property type="entry name" value="GATase_2_dom"/>
</dbReference>
<protein>
    <recommendedName>
        <fullName evidence="4 10">Glutamine--fructose-6-phosphate aminotransferase [isomerizing]</fullName>
        <ecNumber evidence="3 10">2.6.1.16</ecNumber>
    </recommendedName>
    <alternativeName>
        <fullName evidence="10">D-fructose-6-phosphate amidotransferase</fullName>
    </alternativeName>
    <alternativeName>
        <fullName evidence="10">GFAT</fullName>
    </alternativeName>
    <alternativeName>
        <fullName evidence="10">Glucosamine-6-phosphate synthase</fullName>
    </alternativeName>
    <alternativeName>
        <fullName evidence="10">Hexosephosphate aminotransferase</fullName>
    </alternativeName>
    <alternativeName>
        <fullName evidence="10">L-glutamine--D-fructose-6-phosphate amidotransferase</fullName>
    </alternativeName>
</protein>
<dbReference type="SUPFAM" id="SSF56235">
    <property type="entry name" value="N-terminal nucleophile aminohydrolases (Ntn hydrolases)"/>
    <property type="match status" value="1"/>
</dbReference>
<evidence type="ECO:0000259" key="12">
    <source>
        <dbReference type="PROSITE" id="PS51464"/>
    </source>
</evidence>
<comment type="caution">
    <text evidence="13">The sequence shown here is derived from an EMBL/GenBank/DDBJ whole genome shotgun (WGS) entry which is preliminary data.</text>
</comment>
<dbReference type="GO" id="GO:0005975">
    <property type="term" value="P:carbohydrate metabolic process"/>
    <property type="evidence" value="ECO:0007669"/>
    <property type="project" value="UniProtKB-UniRule"/>
</dbReference>
<evidence type="ECO:0000256" key="9">
    <source>
        <dbReference type="ARBA" id="ARBA00022962"/>
    </source>
</evidence>
<accession>A0A328UB66</accession>